<name>A0ABT1CPE8_9HYPH</name>
<reference evidence="8 9" key="1">
    <citation type="submission" date="2020-01" db="EMBL/GenBank/DDBJ databases">
        <title>Genomes of bacteria type strains.</title>
        <authorList>
            <person name="Chen J."/>
            <person name="Zhu S."/>
            <person name="Yang J."/>
        </authorList>
    </citation>
    <scope>NUCLEOTIDE SEQUENCE [LARGE SCALE GENOMIC DNA]</scope>
    <source>
        <strain evidence="8 9">DSM 16655</strain>
    </source>
</reference>
<dbReference type="InterPro" id="IPR000682">
    <property type="entry name" value="PCMT"/>
</dbReference>
<dbReference type="EMBL" id="JAAAML010000001">
    <property type="protein sequence ID" value="MCO6408070.1"/>
    <property type="molecule type" value="Genomic_DNA"/>
</dbReference>
<protein>
    <recommendedName>
        <fullName evidence="2">Protein-L-isoaspartate O-methyltransferase</fullName>
    </recommendedName>
    <alternativeName>
        <fullName evidence="6">Protein L-isoaspartyl methyltransferase</fullName>
    </alternativeName>
</protein>
<dbReference type="Proteomes" id="UP001320715">
    <property type="component" value="Unassembled WGS sequence"/>
</dbReference>
<evidence type="ECO:0000256" key="5">
    <source>
        <dbReference type="ARBA" id="ARBA00022691"/>
    </source>
</evidence>
<dbReference type="PANTHER" id="PTHR11579">
    <property type="entry name" value="PROTEIN-L-ISOASPARTATE O-METHYLTRANSFERASE"/>
    <property type="match status" value="1"/>
</dbReference>
<comment type="similarity">
    <text evidence="1">Belongs to the methyltransferase superfamily. L-isoaspartyl/D-aspartyl protein methyltransferase family.</text>
</comment>
<dbReference type="SMART" id="SM00650">
    <property type="entry name" value="rADc"/>
    <property type="match status" value="1"/>
</dbReference>
<accession>A0ABT1CPE8</accession>
<evidence type="ECO:0000256" key="4">
    <source>
        <dbReference type="ARBA" id="ARBA00022679"/>
    </source>
</evidence>
<keyword evidence="9" id="KW-1185">Reference proteome</keyword>
<dbReference type="GO" id="GO:0032259">
    <property type="term" value="P:methylation"/>
    <property type="evidence" value="ECO:0007669"/>
    <property type="project" value="UniProtKB-KW"/>
</dbReference>
<keyword evidence="3 8" id="KW-0489">Methyltransferase</keyword>
<keyword evidence="5" id="KW-0949">S-adenosyl-L-methionine</keyword>
<dbReference type="CDD" id="cd02440">
    <property type="entry name" value="AdoMet_MTases"/>
    <property type="match status" value="1"/>
</dbReference>
<evidence type="ECO:0000256" key="1">
    <source>
        <dbReference type="ARBA" id="ARBA00005369"/>
    </source>
</evidence>
<dbReference type="PANTHER" id="PTHR11579:SF18">
    <property type="entry name" value="PROTEIN-L-ISOASPARTATE O-METHYLTRANSFERASE"/>
    <property type="match status" value="1"/>
</dbReference>
<proteinExistence type="inferred from homology"/>
<sequence>MGTDYQDARQKMVDNQIRTTDVTSHSVLKAFLTVAREDFVPTPLKPLAYIDDDIRIAVGGDDGVARYVMEPSPLAKMLQLAQINRDQVVLEIGCGSGYTAAILSLLAGSVVAVESDSELADAASERLSDGGYDNVAVVTGDLEKGYAAEAPYDVIFINGAVETVPAALFDQLREGGRLVAAVGVGLSAQARLFVKEGGAVSGRAAFNVSVKPLPGFRKAEEFVF</sequence>
<dbReference type="InterPro" id="IPR029063">
    <property type="entry name" value="SAM-dependent_MTases_sf"/>
</dbReference>
<organism evidence="8 9">
    <name type="scientific">Hoeflea alexandrii</name>
    <dbReference type="NCBI Taxonomy" id="288436"/>
    <lineage>
        <taxon>Bacteria</taxon>
        <taxon>Pseudomonadati</taxon>
        <taxon>Pseudomonadota</taxon>
        <taxon>Alphaproteobacteria</taxon>
        <taxon>Hyphomicrobiales</taxon>
        <taxon>Rhizobiaceae</taxon>
        <taxon>Hoeflea</taxon>
    </lineage>
</organism>
<evidence type="ECO:0000256" key="2">
    <source>
        <dbReference type="ARBA" id="ARBA00013346"/>
    </source>
</evidence>
<dbReference type="Gene3D" id="3.40.50.150">
    <property type="entry name" value="Vaccinia Virus protein VP39"/>
    <property type="match status" value="1"/>
</dbReference>
<evidence type="ECO:0000256" key="3">
    <source>
        <dbReference type="ARBA" id="ARBA00022603"/>
    </source>
</evidence>
<dbReference type="RefSeq" id="WP_252915303.1">
    <property type="nucleotide sequence ID" value="NZ_JAAAML010000001.1"/>
</dbReference>
<comment type="caution">
    <text evidence="8">The sequence shown here is derived from an EMBL/GenBank/DDBJ whole genome shotgun (WGS) entry which is preliminary data.</text>
</comment>
<evidence type="ECO:0000313" key="8">
    <source>
        <dbReference type="EMBL" id="MCO6408070.1"/>
    </source>
</evidence>
<dbReference type="Pfam" id="PF01135">
    <property type="entry name" value="PCMT"/>
    <property type="match status" value="1"/>
</dbReference>
<evidence type="ECO:0000313" key="9">
    <source>
        <dbReference type="Proteomes" id="UP001320715"/>
    </source>
</evidence>
<evidence type="ECO:0000259" key="7">
    <source>
        <dbReference type="SMART" id="SM00650"/>
    </source>
</evidence>
<keyword evidence="4" id="KW-0808">Transferase</keyword>
<gene>
    <name evidence="8" type="ORF">GTW23_07780</name>
</gene>
<feature type="domain" description="Ribosomal RNA adenine methylase transferase N-terminal" evidence="7">
    <location>
        <begin position="73"/>
        <end position="214"/>
    </location>
</feature>
<dbReference type="InterPro" id="IPR020598">
    <property type="entry name" value="rRNA_Ade_methylase_Trfase_N"/>
</dbReference>
<dbReference type="SUPFAM" id="SSF53335">
    <property type="entry name" value="S-adenosyl-L-methionine-dependent methyltransferases"/>
    <property type="match status" value="1"/>
</dbReference>
<dbReference type="GO" id="GO:0008168">
    <property type="term" value="F:methyltransferase activity"/>
    <property type="evidence" value="ECO:0007669"/>
    <property type="project" value="UniProtKB-KW"/>
</dbReference>
<evidence type="ECO:0000256" key="6">
    <source>
        <dbReference type="ARBA" id="ARBA00030757"/>
    </source>
</evidence>